<evidence type="ECO:0000256" key="1">
    <source>
        <dbReference type="SAM" id="MobiDB-lite"/>
    </source>
</evidence>
<dbReference type="EnsemblPlants" id="OMERI06G00140.1">
    <property type="protein sequence ID" value="OMERI06G00140.1"/>
    <property type="gene ID" value="OMERI06G00140"/>
</dbReference>
<feature type="region of interest" description="Disordered" evidence="1">
    <location>
        <begin position="1"/>
        <end position="32"/>
    </location>
</feature>
<dbReference type="HOGENOM" id="CLU_1952250_0_0_1"/>
<feature type="region of interest" description="Disordered" evidence="1">
    <location>
        <begin position="50"/>
        <end position="92"/>
    </location>
</feature>
<reference evidence="2" key="1">
    <citation type="submission" date="2015-04" db="UniProtKB">
        <authorList>
            <consortium name="EnsemblPlants"/>
        </authorList>
    </citation>
    <scope>IDENTIFICATION</scope>
</reference>
<dbReference type="AlphaFoldDB" id="A0A0E0DVF0"/>
<evidence type="ECO:0000313" key="3">
    <source>
        <dbReference type="Proteomes" id="UP000008021"/>
    </source>
</evidence>
<proteinExistence type="predicted"/>
<sequence>MVGGHVGGAPAQLGGRGDGVGGDAVEIPNEAGVGGATGVEGLVGHRRLDPVAGARGGEGRAGELLGVESQRAEQRAVLPARERPRHRLRRQAVAQPRQIYVTLVTRSTIMHAMQAGLTDTEAAADQGKE</sequence>
<dbReference type="Gramene" id="OMERI06G00140.1">
    <property type="protein sequence ID" value="OMERI06G00140.1"/>
    <property type="gene ID" value="OMERI06G00140"/>
</dbReference>
<protein>
    <submittedName>
        <fullName evidence="2">Uncharacterized protein</fullName>
    </submittedName>
</protein>
<accession>A0A0E0DVF0</accession>
<reference evidence="2" key="2">
    <citation type="submission" date="2018-05" db="EMBL/GenBank/DDBJ databases">
        <title>OmerRS3 (Oryza meridionalis Reference Sequence Version 3).</title>
        <authorList>
            <person name="Zhang J."/>
            <person name="Kudrna D."/>
            <person name="Lee S."/>
            <person name="Talag J."/>
            <person name="Welchert J."/>
            <person name="Wing R.A."/>
        </authorList>
    </citation>
    <scope>NUCLEOTIDE SEQUENCE [LARGE SCALE GENOMIC DNA]</scope>
    <source>
        <strain evidence="2">cv. OR44</strain>
    </source>
</reference>
<name>A0A0E0DVF0_9ORYZ</name>
<dbReference type="Proteomes" id="UP000008021">
    <property type="component" value="Chromosome 6"/>
</dbReference>
<organism evidence="2">
    <name type="scientific">Oryza meridionalis</name>
    <dbReference type="NCBI Taxonomy" id="40149"/>
    <lineage>
        <taxon>Eukaryota</taxon>
        <taxon>Viridiplantae</taxon>
        <taxon>Streptophyta</taxon>
        <taxon>Embryophyta</taxon>
        <taxon>Tracheophyta</taxon>
        <taxon>Spermatophyta</taxon>
        <taxon>Magnoliopsida</taxon>
        <taxon>Liliopsida</taxon>
        <taxon>Poales</taxon>
        <taxon>Poaceae</taxon>
        <taxon>BOP clade</taxon>
        <taxon>Oryzoideae</taxon>
        <taxon>Oryzeae</taxon>
        <taxon>Oryzinae</taxon>
        <taxon>Oryza</taxon>
    </lineage>
</organism>
<evidence type="ECO:0000313" key="2">
    <source>
        <dbReference type="EnsemblPlants" id="OMERI06G00140.1"/>
    </source>
</evidence>
<keyword evidence="3" id="KW-1185">Reference proteome</keyword>